<dbReference type="EMBL" id="JALJEJ010000001">
    <property type="protein sequence ID" value="MCJ8208681.1"/>
    <property type="molecule type" value="Genomic_DNA"/>
</dbReference>
<evidence type="ECO:0000313" key="2">
    <source>
        <dbReference type="Proteomes" id="UP001139450"/>
    </source>
</evidence>
<sequence length="151" mass="17609">MLSTDIYNCYFSVAEESDSIIKYFDQYAKGQAHQQSLLEFKYIHRNIKFIYKKLISVLCNKSLWSNYATDCTNYLYNASVANQTRLSAELTFLTENKESIIAQLGYMLNTSVFETDLNFLQACLNKLRNAHLKFRSKIEGQQYQQQYSIAS</sequence>
<dbReference type="Proteomes" id="UP001139450">
    <property type="component" value="Unassembled WGS sequence"/>
</dbReference>
<evidence type="ECO:0000313" key="1">
    <source>
        <dbReference type="EMBL" id="MCJ8208681.1"/>
    </source>
</evidence>
<organism evidence="1 2">
    <name type="scientific">Mucilaginibacter straminoryzae</name>
    <dbReference type="NCBI Taxonomy" id="2932774"/>
    <lineage>
        <taxon>Bacteria</taxon>
        <taxon>Pseudomonadati</taxon>
        <taxon>Bacteroidota</taxon>
        <taxon>Sphingobacteriia</taxon>
        <taxon>Sphingobacteriales</taxon>
        <taxon>Sphingobacteriaceae</taxon>
        <taxon>Mucilaginibacter</taxon>
    </lineage>
</organism>
<name>A0A9X2B7S9_9SPHI</name>
<protein>
    <submittedName>
        <fullName evidence="1">Uncharacterized protein</fullName>
    </submittedName>
</protein>
<comment type="caution">
    <text evidence="1">The sequence shown here is derived from an EMBL/GenBank/DDBJ whole genome shotgun (WGS) entry which is preliminary data.</text>
</comment>
<accession>A0A9X2B7S9</accession>
<dbReference type="RefSeq" id="WP_245128510.1">
    <property type="nucleotide sequence ID" value="NZ_JALJEJ010000001.1"/>
</dbReference>
<gene>
    <name evidence="1" type="ORF">MUY27_03110</name>
</gene>
<proteinExistence type="predicted"/>
<keyword evidence="2" id="KW-1185">Reference proteome</keyword>
<dbReference type="AlphaFoldDB" id="A0A9X2B7S9"/>
<reference evidence="1" key="1">
    <citation type="submission" date="2022-04" db="EMBL/GenBank/DDBJ databases">
        <title>Mucilaginibacter sp. RS28 isolated from freshwater.</title>
        <authorList>
            <person name="Ko S.-R."/>
        </authorList>
    </citation>
    <scope>NUCLEOTIDE SEQUENCE</scope>
    <source>
        <strain evidence="1">RS28</strain>
    </source>
</reference>